<dbReference type="Proteomes" id="UP001143856">
    <property type="component" value="Unassembled WGS sequence"/>
</dbReference>
<evidence type="ECO:0000313" key="2">
    <source>
        <dbReference type="Proteomes" id="UP001143856"/>
    </source>
</evidence>
<proteinExistence type="predicted"/>
<gene>
    <name evidence="1" type="ORF">NUW58_g5939</name>
</gene>
<dbReference type="EMBL" id="JAPDGR010001248">
    <property type="protein sequence ID" value="KAJ2984670.1"/>
    <property type="molecule type" value="Genomic_DNA"/>
</dbReference>
<name>A0ACC1NZX9_9PEZI</name>
<sequence>MLTPTGNPCEVTPAPGGAPNGTYPTSPAPTATRSFTRPGNGSYPTSIVTAAAARPTGVWLGAAAWVVSSVPRPCFERLRSATVI</sequence>
<evidence type="ECO:0000313" key="1">
    <source>
        <dbReference type="EMBL" id="KAJ2984670.1"/>
    </source>
</evidence>
<keyword evidence="2" id="KW-1185">Reference proteome</keyword>
<comment type="caution">
    <text evidence="1">The sequence shown here is derived from an EMBL/GenBank/DDBJ whole genome shotgun (WGS) entry which is preliminary data.</text>
</comment>
<reference evidence="1" key="1">
    <citation type="submission" date="2022-10" db="EMBL/GenBank/DDBJ databases">
        <title>Genome Sequence of Xylaria curta.</title>
        <authorList>
            <person name="Buettner E."/>
        </authorList>
    </citation>
    <scope>NUCLEOTIDE SEQUENCE</scope>
    <source>
        <strain evidence="1">Babe10</strain>
    </source>
</reference>
<organism evidence="1 2">
    <name type="scientific">Xylaria curta</name>
    <dbReference type="NCBI Taxonomy" id="42375"/>
    <lineage>
        <taxon>Eukaryota</taxon>
        <taxon>Fungi</taxon>
        <taxon>Dikarya</taxon>
        <taxon>Ascomycota</taxon>
        <taxon>Pezizomycotina</taxon>
        <taxon>Sordariomycetes</taxon>
        <taxon>Xylariomycetidae</taxon>
        <taxon>Xylariales</taxon>
        <taxon>Xylariaceae</taxon>
        <taxon>Xylaria</taxon>
    </lineage>
</organism>
<protein>
    <submittedName>
        <fullName evidence="1">Uncharacterized protein</fullName>
    </submittedName>
</protein>
<accession>A0ACC1NZX9</accession>